<dbReference type="AlphaFoldDB" id="A0A1Z8JQK2"/>
<dbReference type="InterPro" id="IPR036236">
    <property type="entry name" value="Znf_C2H2_sf"/>
</dbReference>
<evidence type="ECO:0000256" key="2">
    <source>
        <dbReference type="PROSITE-ProRule" id="PRU00042"/>
    </source>
</evidence>
<dbReference type="InterPro" id="IPR029069">
    <property type="entry name" value="HotDog_dom_sf"/>
</dbReference>
<keyword evidence="2" id="KW-0862">Zinc</keyword>
<accession>A0A1Z8JQK2</accession>
<comment type="similarity">
    <text evidence="1">Belongs to the lcsJ thioesterase family.</text>
</comment>
<evidence type="ECO:0000256" key="1">
    <source>
        <dbReference type="ARBA" id="ARBA00038476"/>
    </source>
</evidence>
<dbReference type="SUPFAM" id="SSF54637">
    <property type="entry name" value="Thioesterase/thiol ester dehydrase-isomerase"/>
    <property type="match status" value="1"/>
</dbReference>
<dbReference type="CDD" id="cd00586">
    <property type="entry name" value="4HBT"/>
    <property type="match status" value="1"/>
</dbReference>
<gene>
    <name evidence="5" type="ORF">CAS74_002595</name>
</gene>
<dbReference type="VEuPathDB" id="FungiDB:C5L36_0D06170"/>
<protein>
    <recommendedName>
        <fullName evidence="4">C2H2-type domain-containing protein</fullName>
    </recommendedName>
</protein>
<dbReference type="EMBL" id="NHMM01000003">
    <property type="protein sequence ID" value="OUT22849.1"/>
    <property type="molecule type" value="Genomic_DNA"/>
</dbReference>
<dbReference type="PROSITE" id="PS00028">
    <property type="entry name" value="ZINC_FINGER_C2H2_1"/>
    <property type="match status" value="1"/>
</dbReference>
<dbReference type="VEuPathDB" id="FungiDB:C5L36_0D06180"/>
<dbReference type="PANTHER" id="PTHR12475">
    <property type="match status" value="1"/>
</dbReference>
<feature type="region of interest" description="Disordered" evidence="3">
    <location>
        <begin position="1"/>
        <end position="33"/>
    </location>
</feature>
<sequence>MVGSGSIAGPISGSGAGSGSGHGSSSGSFSGTGSVGNSDSFNSVLPYNNILLPPLNNQYLYGIPIQSNLPPLLKLHDQYPYYNNNNNTPSNTNTNINTNTNTTNNSITSTTTSNSSIYNTSFGSSSGNGSSFASVNAPSSVSLLSSPHSEPLSHNHMHMHIHGSNAKLSKSQPRKKRECPICHNYYSNLTTHKTIHNKNLKPFICKTCNRAFKRMNDLIRHEKCHLSKLGEWEFQCPFHPGQSISSSSQIATKSNYCHHTGCFTRCDTYKNHLKAIHFKYPPNTLKNDRLNVPGHCKECGEGFNNVQDWLINHIETNSSSIHPIHPFIDIGDEPTIQIAFVVLVFLLSTGKKYLPGVYTARWLWIILKYLKLIKPKAEGVENPFVEFTRTTRCSWLECDIFGFHKNNATYFTELDLARTETFMFALHRYFYNEYQNGKIAFIPLATVQAHFLKELKTFQKYYIRTRIVGWGDKWIYLITIFTIPEPERTVDAQYQPIKVLQDIPPLYHHLDNDNPKRSHTERVLCLSVAKLIFKNGRQTIQPWDIIQRSCSSSASSTLTSAVNEYAHDVESKIGNYSQNVVELLKIYENSPSQLSENFVAKLKL</sequence>
<dbReference type="Pfam" id="PF13279">
    <property type="entry name" value="4HBT_2"/>
    <property type="match status" value="1"/>
</dbReference>
<dbReference type="Gene3D" id="3.10.129.10">
    <property type="entry name" value="Hotdog Thioesterase"/>
    <property type="match status" value="1"/>
</dbReference>
<name>A0A1Z8JQK2_PICKU</name>
<dbReference type="InterPro" id="IPR051490">
    <property type="entry name" value="THEM6_lcsJ_thioesterase"/>
</dbReference>
<dbReference type="InterPro" id="IPR013087">
    <property type="entry name" value="Znf_C2H2_type"/>
</dbReference>
<keyword evidence="2" id="KW-0479">Metal-binding</keyword>
<comment type="caution">
    <text evidence="5">The sequence shown here is derived from an EMBL/GenBank/DDBJ whole genome shotgun (WGS) entry which is preliminary data.</text>
</comment>
<evidence type="ECO:0000256" key="3">
    <source>
        <dbReference type="SAM" id="MobiDB-lite"/>
    </source>
</evidence>
<feature type="compositionally biased region" description="Low complexity" evidence="3">
    <location>
        <begin position="1"/>
        <end position="11"/>
    </location>
</feature>
<dbReference type="PROSITE" id="PS50157">
    <property type="entry name" value="ZINC_FINGER_C2H2_2"/>
    <property type="match status" value="1"/>
</dbReference>
<dbReference type="Proteomes" id="UP000195871">
    <property type="component" value="Unassembled WGS sequence"/>
</dbReference>
<dbReference type="SUPFAM" id="SSF57667">
    <property type="entry name" value="beta-beta-alpha zinc fingers"/>
    <property type="match status" value="1"/>
</dbReference>
<dbReference type="SMART" id="SM00355">
    <property type="entry name" value="ZnF_C2H2"/>
    <property type="match status" value="2"/>
</dbReference>
<reference evidence="5 6" key="1">
    <citation type="submission" date="2017-05" db="EMBL/GenBank/DDBJ databases">
        <title>The Genome Sequence of Candida krusei Ckrusei653.</title>
        <authorList>
            <person name="Cuomo C."/>
            <person name="Forche A."/>
            <person name="Young S."/>
            <person name="Abouelleil A."/>
            <person name="Cao P."/>
            <person name="Chapman S."/>
            <person name="Cusick C."/>
            <person name="Shea T."/>
            <person name="Nusbaum C."/>
            <person name="Birren B."/>
        </authorList>
    </citation>
    <scope>NUCLEOTIDE SEQUENCE [LARGE SCALE GENOMIC DNA]</scope>
    <source>
        <strain evidence="5 6">Ckrusei653</strain>
    </source>
</reference>
<feature type="compositionally biased region" description="Gly residues" evidence="3">
    <location>
        <begin position="12"/>
        <end position="24"/>
    </location>
</feature>
<evidence type="ECO:0000313" key="5">
    <source>
        <dbReference type="EMBL" id="OUT22849.1"/>
    </source>
</evidence>
<organism evidence="5 6">
    <name type="scientific">Pichia kudriavzevii</name>
    <name type="common">Yeast</name>
    <name type="synonym">Issatchenkia orientalis</name>
    <dbReference type="NCBI Taxonomy" id="4909"/>
    <lineage>
        <taxon>Eukaryota</taxon>
        <taxon>Fungi</taxon>
        <taxon>Dikarya</taxon>
        <taxon>Ascomycota</taxon>
        <taxon>Saccharomycotina</taxon>
        <taxon>Pichiomycetes</taxon>
        <taxon>Pichiales</taxon>
        <taxon>Pichiaceae</taxon>
        <taxon>Pichia</taxon>
    </lineage>
</organism>
<evidence type="ECO:0000259" key="4">
    <source>
        <dbReference type="PROSITE" id="PS50157"/>
    </source>
</evidence>
<proteinExistence type="inferred from homology"/>
<keyword evidence="2" id="KW-0863">Zinc-finger</keyword>
<evidence type="ECO:0000313" key="6">
    <source>
        <dbReference type="Proteomes" id="UP000195871"/>
    </source>
</evidence>
<dbReference type="GO" id="GO:0008270">
    <property type="term" value="F:zinc ion binding"/>
    <property type="evidence" value="ECO:0007669"/>
    <property type="project" value="UniProtKB-KW"/>
</dbReference>
<dbReference type="PANTHER" id="PTHR12475:SF4">
    <property type="entry name" value="PROTEIN THEM6"/>
    <property type="match status" value="1"/>
</dbReference>
<feature type="domain" description="C2H2-type" evidence="4">
    <location>
        <begin position="203"/>
        <end position="230"/>
    </location>
</feature>
<dbReference type="Gene3D" id="3.30.160.60">
    <property type="entry name" value="Classic Zinc Finger"/>
    <property type="match status" value="1"/>
</dbReference>